<dbReference type="RefSeq" id="WP_145053905.1">
    <property type="nucleotide sequence ID" value="NZ_CP036433.1"/>
</dbReference>
<accession>A0A518DTG9</accession>
<keyword evidence="7" id="KW-1185">Reference proteome</keyword>
<dbReference type="GO" id="GO:0015627">
    <property type="term" value="C:type II protein secretion system complex"/>
    <property type="evidence" value="ECO:0007669"/>
    <property type="project" value="InterPro"/>
</dbReference>
<keyword evidence="3" id="KW-0812">Transmembrane</keyword>
<keyword evidence="5" id="KW-0472">Membrane</keyword>
<evidence type="ECO:0000256" key="3">
    <source>
        <dbReference type="ARBA" id="ARBA00022692"/>
    </source>
</evidence>
<evidence type="ECO:0000313" key="7">
    <source>
        <dbReference type="Proteomes" id="UP000317648"/>
    </source>
</evidence>
<organism evidence="6 7">
    <name type="scientific">Lignipirellula cremea</name>
    <dbReference type="NCBI Taxonomy" id="2528010"/>
    <lineage>
        <taxon>Bacteria</taxon>
        <taxon>Pseudomonadati</taxon>
        <taxon>Planctomycetota</taxon>
        <taxon>Planctomycetia</taxon>
        <taxon>Pirellulales</taxon>
        <taxon>Pirellulaceae</taxon>
        <taxon>Lignipirellula</taxon>
    </lineage>
</organism>
<dbReference type="PROSITE" id="PS00409">
    <property type="entry name" value="PROKAR_NTER_METHYL"/>
    <property type="match status" value="1"/>
</dbReference>
<dbReference type="Proteomes" id="UP000317648">
    <property type="component" value="Chromosome"/>
</dbReference>
<evidence type="ECO:0000313" key="6">
    <source>
        <dbReference type="EMBL" id="QDU95135.1"/>
    </source>
</evidence>
<gene>
    <name evidence="6" type="primary">xcpT_3</name>
    <name evidence="6" type="ORF">Pla8534_29470</name>
</gene>
<protein>
    <submittedName>
        <fullName evidence="6">Type II secretion system protein G</fullName>
    </submittedName>
</protein>
<dbReference type="SUPFAM" id="SSF54523">
    <property type="entry name" value="Pili subunits"/>
    <property type="match status" value="1"/>
</dbReference>
<dbReference type="PANTHER" id="PTHR30093">
    <property type="entry name" value="GENERAL SECRETION PATHWAY PROTEIN G"/>
    <property type="match status" value="1"/>
</dbReference>
<dbReference type="KEGG" id="lcre:Pla8534_29470"/>
<keyword evidence="4" id="KW-1133">Transmembrane helix</keyword>
<dbReference type="InterPro" id="IPR000983">
    <property type="entry name" value="Bac_GSPG_pilin"/>
</dbReference>
<dbReference type="PRINTS" id="PR00813">
    <property type="entry name" value="BCTERIALGSPG"/>
</dbReference>
<evidence type="ECO:0000256" key="4">
    <source>
        <dbReference type="ARBA" id="ARBA00022989"/>
    </source>
</evidence>
<proteinExistence type="predicted"/>
<dbReference type="NCBIfam" id="TIGR02532">
    <property type="entry name" value="IV_pilin_GFxxxE"/>
    <property type="match status" value="1"/>
</dbReference>
<dbReference type="GO" id="GO:0015628">
    <property type="term" value="P:protein secretion by the type II secretion system"/>
    <property type="evidence" value="ECO:0007669"/>
    <property type="project" value="InterPro"/>
</dbReference>
<dbReference type="InterPro" id="IPR012902">
    <property type="entry name" value="N_methyl_site"/>
</dbReference>
<comment type="subcellular location">
    <subcellularLocation>
        <location evidence="1">Membrane</location>
        <topology evidence="1">Single-pass membrane protein</topology>
    </subcellularLocation>
</comment>
<dbReference type="Pfam" id="PF07963">
    <property type="entry name" value="N_methyl"/>
    <property type="match status" value="1"/>
</dbReference>
<evidence type="ECO:0000256" key="2">
    <source>
        <dbReference type="ARBA" id="ARBA00022481"/>
    </source>
</evidence>
<dbReference type="InterPro" id="IPR045584">
    <property type="entry name" value="Pilin-like"/>
</dbReference>
<reference evidence="6 7" key="1">
    <citation type="submission" date="2019-02" db="EMBL/GenBank/DDBJ databases">
        <title>Deep-cultivation of Planctomycetes and their phenomic and genomic characterization uncovers novel biology.</title>
        <authorList>
            <person name="Wiegand S."/>
            <person name="Jogler M."/>
            <person name="Boedeker C."/>
            <person name="Pinto D."/>
            <person name="Vollmers J."/>
            <person name="Rivas-Marin E."/>
            <person name="Kohn T."/>
            <person name="Peeters S.H."/>
            <person name="Heuer A."/>
            <person name="Rast P."/>
            <person name="Oberbeckmann S."/>
            <person name="Bunk B."/>
            <person name="Jeske O."/>
            <person name="Meyerdierks A."/>
            <person name="Storesund J.E."/>
            <person name="Kallscheuer N."/>
            <person name="Luecker S."/>
            <person name="Lage O.M."/>
            <person name="Pohl T."/>
            <person name="Merkel B.J."/>
            <person name="Hornburger P."/>
            <person name="Mueller R.-W."/>
            <person name="Bruemmer F."/>
            <person name="Labrenz M."/>
            <person name="Spormann A.M."/>
            <person name="Op den Camp H."/>
            <person name="Overmann J."/>
            <person name="Amann R."/>
            <person name="Jetten M.S.M."/>
            <person name="Mascher T."/>
            <person name="Medema M.H."/>
            <person name="Devos D.P."/>
            <person name="Kaster A.-K."/>
            <person name="Ovreas L."/>
            <person name="Rohde M."/>
            <person name="Galperin M.Y."/>
            <person name="Jogler C."/>
        </authorList>
    </citation>
    <scope>NUCLEOTIDE SEQUENCE [LARGE SCALE GENOMIC DNA]</scope>
    <source>
        <strain evidence="6 7">Pla85_3_4</strain>
    </source>
</reference>
<dbReference type="PANTHER" id="PTHR30093:SF44">
    <property type="entry name" value="TYPE II SECRETION SYSTEM CORE PROTEIN G"/>
    <property type="match status" value="1"/>
</dbReference>
<keyword evidence="2" id="KW-0488">Methylation</keyword>
<dbReference type="EMBL" id="CP036433">
    <property type="protein sequence ID" value="QDU95135.1"/>
    <property type="molecule type" value="Genomic_DNA"/>
</dbReference>
<dbReference type="AlphaFoldDB" id="A0A518DTG9"/>
<name>A0A518DTG9_9BACT</name>
<sequence length="147" mass="15783">MKSKKASGFTLVEVLIVVVIMAVLAATIIPQFSDSANDAKEGTSEFNLHTIRSQIELYKSQHDGLVPSDLSKLTEVTDEDGTVGAGADFKYGPYIRELPVNSFTNLNTVTTITNSPAQAGDVTGASGWLYNATTGTVFIDHADHFEK</sequence>
<evidence type="ECO:0000256" key="1">
    <source>
        <dbReference type="ARBA" id="ARBA00004167"/>
    </source>
</evidence>
<dbReference type="OrthoDB" id="214451at2"/>
<evidence type="ECO:0000256" key="5">
    <source>
        <dbReference type="ARBA" id="ARBA00023136"/>
    </source>
</evidence>
<dbReference type="Gene3D" id="3.30.700.10">
    <property type="entry name" value="Glycoprotein, Type 4 Pilin"/>
    <property type="match status" value="1"/>
</dbReference>
<dbReference type="GO" id="GO:0016020">
    <property type="term" value="C:membrane"/>
    <property type="evidence" value="ECO:0007669"/>
    <property type="project" value="UniProtKB-SubCell"/>
</dbReference>